<proteinExistence type="predicted"/>
<protein>
    <recommendedName>
        <fullName evidence="1">Tf2-1-like SH3-like domain-containing protein</fullName>
    </recommendedName>
</protein>
<name>A0A9Q3QAT6_9BASI</name>
<dbReference type="InterPro" id="IPR056924">
    <property type="entry name" value="SH3_Tf2-1"/>
</dbReference>
<evidence type="ECO:0000313" key="2">
    <source>
        <dbReference type="EMBL" id="MBW0590555.1"/>
    </source>
</evidence>
<evidence type="ECO:0000259" key="1">
    <source>
        <dbReference type="Pfam" id="PF24626"/>
    </source>
</evidence>
<accession>A0A9Q3QAT6</accession>
<keyword evidence="3" id="KW-1185">Reference proteome</keyword>
<sequence>MNGNALSVSMAVTARHNGNRCMKDSFKYAKERFEKSHKPPDSNIGDLVLVSTLTFSNIKGPNKLKDSFAGPFMTRGLHGPNAVKLKLTGELMNKHPMFPVSLMKP</sequence>
<evidence type="ECO:0000313" key="3">
    <source>
        <dbReference type="Proteomes" id="UP000765509"/>
    </source>
</evidence>
<gene>
    <name evidence="2" type="ORF">O181_130270</name>
</gene>
<organism evidence="2 3">
    <name type="scientific">Austropuccinia psidii MF-1</name>
    <dbReference type="NCBI Taxonomy" id="1389203"/>
    <lineage>
        <taxon>Eukaryota</taxon>
        <taxon>Fungi</taxon>
        <taxon>Dikarya</taxon>
        <taxon>Basidiomycota</taxon>
        <taxon>Pucciniomycotina</taxon>
        <taxon>Pucciniomycetes</taxon>
        <taxon>Pucciniales</taxon>
        <taxon>Sphaerophragmiaceae</taxon>
        <taxon>Austropuccinia</taxon>
    </lineage>
</organism>
<dbReference type="Proteomes" id="UP000765509">
    <property type="component" value="Unassembled WGS sequence"/>
</dbReference>
<dbReference type="EMBL" id="AVOT02139015">
    <property type="protein sequence ID" value="MBW0590555.1"/>
    <property type="molecule type" value="Genomic_DNA"/>
</dbReference>
<feature type="domain" description="Tf2-1-like SH3-like" evidence="1">
    <location>
        <begin position="45"/>
        <end position="105"/>
    </location>
</feature>
<dbReference type="AlphaFoldDB" id="A0A9Q3QAT6"/>
<dbReference type="Pfam" id="PF24626">
    <property type="entry name" value="SH3_Tf2-1"/>
    <property type="match status" value="1"/>
</dbReference>
<comment type="caution">
    <text evidence="2">The sequence shown here is derived from an EMBL/GenBank/DDBJ whole genome shotgun (WGS) entry which is preliminary data.</text>
</comment>
<reference evidence="2" key="1">
    <citation type="submission" date="2021-03" db="EMBL/GenBank/DDBJ databases">
        <title>Draft genome sequence of rust myrtle Austropuccinia psidii MF-1, a brazilian biotype.</title>
        <authorList>
            <person name="Quecine M.C."/>
            <person name="Pachon D.M.R."/>
            <person name="Bonatelli M.L."/>
            <person name="Correr F.H."/>
            <person name="Franceschini L.M."/>
            <person name="Leite T.F."/>
            <person name="Margarido G.R.A."/>
            <person name="Almeida C.A."/>
            <person name="Ferrarezi J.A."/>
            <person name="Labate C.A."/>
        </authorList>
    </citation>
    <scope>NUCLEOTIDE SEQUENCE</scope>
    <source>
        <strain evidence="2">MF-1</strain>
    </source>
</reference>